<proteinExistence type="inferred from homology"/>
<evidence type="ECO:0000313" key="11">
    <source>
        <dbReference type="Proteomes" id="UP001162889"/>
    </source>
</evidence>
<evidence type="ECO:0000256" key="4">
    <source>
        <dbReference type="SAM" id="SignalP"/>
    </source>
</evidence>
<evidence type="ECO:0000259" key="6">
    <source>
        <dbReference type="Pfam" id="PF25973"/>
    </source>
</evidence>
<dbReference type="PROSITE" id="PS51257">
    <property type="entry name" value="PROKAR_LIPOPROTEIN"/>
    <property type="match status" value="1"/>
</dbReference>
<dbReference type="Proteomes" id="UP001162889">
    <property type="component" value="Unassembled WGS sequence"/>
</dbReference>
<organism evidence="8 10">
    <name type="scientific">Duganella violaceipulchra</name>
    <dbReference type="NCBI Taxonomy" id="2849652"/>
    <lineage>
        <taxon>Bacteria</taxon>
        <taxon>Pseudomonadati</taxon>
        <taxon>Pseudomonadota</taxon>
        <taxon>Betaproteobacteria</taxon>
        <taxon>Burkholderiales</taxon>
        <taxon>Oxalobacteraceae</taxon>
        <taxon>Telluria group</taxon>
        <taxon>Duganella</taxon>
    </lineage>
</organism>
<dbReference type="Pfam" id="PF25973">
    <property type="entry name" value="BSH_CzcB"/>
    <property type="match status" value="1"/>
</dbReference>
<keyword evidence="4" id="KW-0732">Signal</keyword>
<feature type="signal peptide" evidence="4">
    <location>
        <begin position="1"/>
        <end position="25"/>
    </location>
</feature>
<comment type="caution">
    <text evidence="8">The sequence shown here is derived from an EMBL/GenBank/DDBJ whole genome shotgun (WGS) entry which is preliminary data.</text>
</comment>
<dbReference type="AlphaFoldDB" id="A0AA41L6S0"/>
<comment type="similarity">
    <text evidence="1">Belongs to the membrane fusion protein (MFP) (TC 8.A.1) family.</text>
</comment>
<dbReference type="GO" id="GO:0015679">
    <property type="term" value="P:plasma membrane copper ion transport"/>
    <property type="evidence" value="ECO:0007669"/>
    <property type="project" value="TreeGrafter"/>
</dbReference>
<dbReference type="PANTHER" id="PTHR30097:SF4">
    <property type="entry name" value="SLR6042 PROTEIN"/>
    <property type="match status" value="1"/>
</dbReference>
<feature type="domain" description="CzcB-like barrel-sandwich hybrid" evidence="6">
    <location>
        <begin position="88"/>
        <end position="230"/>
    </location>
</feature>
<accession>A0AA41L6S0</accession>
<feature type="domain" description="CzcB-like alpha-helical hairpin" evidence="5">
    <location>
        <begin position="130"/>
        <end position="184"/>
    </location>
</feature>
<dbReference type="Pfam" id="PF25893">
    <property type="entry name" value="HH_CzcB"/>
    <property type="match status" value="1"/>
</dbReference>
<dbReference type="InterPro" id="IPR051909">
    <property type="entry name" value="MFP_Cation_Efflux"/>
</dbReference>
<evidence type="ECO:0000259" key="7">
    <source>
        <dbReference type="Pfam" id="PF25975"/>
    </source>
</evidence>
<dbReference type="InterPro" id="IPR058649">
    <property type="entry name" value="CzcB_C"/>
</dbReference>
<dbReference type="InterPro" id="IPR058647">
    <property type="entry name" value="BSH_CzcB-like"/>
</dbReference>
<evidence type="ECO:0000256" key="2">
    <source>
        <dbReference type="ARBA" id="ARBA00022448"/>
    </source>
</evidence>
<feature type="coiled-coil region" evidence="3">
    <location>
        <begin position="155"/>
        <end position="182"/>
    </location>
</feature>
<evidence type="ECO:0000259" key="5">
    <source>
        <dbReference type="Pfam" id="PF25893"/>
    </source>
</evidence>
<dbReference type="GO" id="GO:0030288">
    <property type="term" value="C:outer membrane-bounded periplasmic space"/>
    <property type="evidence" value="ECO:0007669"/>
    <property type="project" value="TreeGrafter"/>
</dbReference>
<dbReference type="Pfam" id="PF25975">
    <property type="entry name" value="CzcB_C"/>
    <property type="match status" value="1"/>
</dbReference>
<dbReference type="GO" id="GO:0060003">
    <property type="term" value="P:copper ion export"/>
    <property type="evidence" value="ECO:0007669"/>
    <property type="project" value="TreeGrafter"/>
</dbReference>
<evidence type="ECO:0000313" key="9">
    <source>
        <dbReference type="EMBL" id="MCP2012703.1"/>
    </source>
</evidence>
<sequence length="388" mass="40916">MQSLYRASLLSVLLALLVVTGCGRKAEPETEAGAQPAHKEEHADEHADFVKLSDKQIQAANIELGVVRRDFAGAIDAPGVIAVDPQRSAAVSSSVSGRVIDVRKSLGDPIARGDVLAIIDSREVAQFTADAAIAERQRALAEATFQREESLYSQKVSSRQEYDNSKAALDEARARLRLAQQQLRSAGSGAGSGQTGQLRLLAPISGIVTFRQINMGDVVDGHTKLFEVADLGNLSVELSLSPADAGRFAVGAPVDITAENRTARARISQLSRVLDPNTRQVRAIATLADSKANWRVGETVRASIALPATPGAGGMAIPRTAVQTIEDKPTVFVREKEGFAVRHVALGGIAGAYVTVQSGLTGAEQIAVGNTFILKAEHGKGAAGDHHD</sequence>
<dbReference type="NCBIfam" id="TIGR01730">
    <property type="entry name" value="RND_mfp"/>
    <property type="match status" value="1"/>
</dbReference>
<dbReference type="EMBL" id="JALJZU010000027">
    <property type="protein sequence ID" value="MCP2012703.1"/>
    <property type="molecule type" value="Genomic_DNA"/>
</dbReference>
<dbReference type="Proteomes" id="UP001155901">
    <property type="component" value="Unassembled WGS sequence"/>
</dbReference>
<dbReference type="EMBL" id="JAHTGR010000037">
    <property type="protein sequence ID" value="MBV6325554.1"/>
    <property type="molecule type" value="Genomic_DNA"/>
</dbReference>
<keyword evidence="3" id="KW-0175">Coiled coil</keyword>
<evidence type="ECO:0000313" key="8">
    <source>
        <dbReference type="EMBL" id="MBV6325554.1"/>
    </source>
</evidence>
<dbReference type="PANTHER" id="PTHR30097">
    <property type="entry name" value="CATION EFFLUX SYSTEM PROTEIN CUSB"/>
    <property type="match status" value="1"/>
</dbReference>
<reference evidence="9" key="2">
    <citation type="submission" date="2022-03" db="EMBL/GenBank/DDBJ databases">
        <title>Genome Encyclopedia of Bacteria and Archaea VI: Functional Genomics of Type Strains.</title>
        <authorList>
            <person name="Whitman W."/>
        </authorList>
    </citation>
    <scope>NUCLEOTIDE SEQUENCE</scope>
    <source>
        <strain evidence="9">HSC-15S17</strain>
    </source>
</reference>
<reference evidence="8" key="1">
    <citation type="submission" date="2021-07" db="EMBL/GenBank/DDBJ databases">
        <title>Characterization of violacein-producing bacteria and related species.</title>
        <authorList>
            <person name="Wilson H.S."/>
            <person name="De Leon M.E."/>
        </authorList>
    </citation>
    <scope>NUCLEOTIDE SEQUENCE</scope>
    <source>
        <strain evidence="8">HSC-15S17</strain>
    </source>
</reference>
<dbReference type="GO" id="GO:0046914">
    <property type="term" value="F:transition metal ion binding"/>
    <property type="evidence" value="ECO:0007669"/>
    <property type="project" value="TreeGrafter"/>
</dbReference>
<dbReference type="GO" id="GO:0022857">
    <property type="term" value="F:transmembrane transporter activity"/>
    <property type="evidence" value="ECO:0007669"/>
    <property type="project" value="InterPro"/>
</dbReference>
<protein>
    <submittedName>
        <fullName evidence="9">Cobalt-zinc-cadmium efflux system membrane fusion protein</fullName>
    </submittedName>
    <submittedName>
        <fullName evidence="8">Efflux RND transporter periplasmic adaptor subunit</fullName>
    </submittedName>
</protein>
<name>A0AA41L6S0_9BURK</name>
<dbReference type="InterPro" id="IPR058648">
    <property type="entry name" value="HH_CzcB-like"/>
</dbReference>
<evidence type="ECO:0000256" key="3">
    <source>
        <dbReference type="SAM" id="Coils"/>
    </source>
</evidence>
<dbReference type="InterPro" id="IPR006143">
    <property type="entry name" value="RND_pump_MFP"/>
</dbReference>
<evidence type="ECO:0000313" key="10">
    <source>
        <dbReference type="Proteomes" id="UP001155901"/>
    </source>
</evidence>
<feature type="chain" id="PRO_5041325590" evidence="4">
    <location>
        <begin position="26"/>
        <end position="388"/>
    </location>
</feature>
<keyword evidence="11" id="KW-1185">Reference proteome</keyword>
<feature type="domain" description="CzcB-like C-terminal circularly permuted SH3-like" evidence="7">
    <location>
        <begin position="316"/>
        <end position="375"/>
    </location>
</feature>
<keyword evidence="2" id="KW-0813">Transport</keyword>
<gene>
    <name evidence="8" type="ORF">KVP70_32075</name>
    <name evidence="9" type="ORF">L1274_006474</name>
</gene>
<dbReference type="GO" id="GO:0016020">
    <property type="term" value="C:membrane"/>
    <property type="evidence" value="ECO:0007669"/>
    <property type="project" value="InterPro"/>
</dbReference>
<dbReference type="RefSeq" id="WP_217946463.1">
    <property type="nucleotide sequence ID" value="NZ_JAHTGR010000037.1"/>
</dbReference>
<evidence type="ECO:0000256" key="1">
    <source>
        <dbReference type="ARBA" id="ARBA00009477"/>
    </source>
</evidence>